<proteinExistence type="predicted"/>
<dbReference type="Proteomes" id="UP001259659">
    <property type="component" value="Unassembled WGS sequence"/>
</dbReference>
<comment type="caution">
    <text evidence="1">The sequence shown here is derived from an EMBL/GenBank/DDBJ whole genome shotgun (WGS) entry which is preliminary data.</text>
</comment>
<organism evidence="1 2">
    <name type="scientific">Haloarcula saliterrae</name>
    <dbReference type="NCBI Taxonomy" id="2950534"/>
    <lineage>
        <taxon>Archaea</taxon>
        <taxon>Methanobacteriati</taxon>
        <taxon>Methanobacteriota</taxon>
        <taxon>Stenosarchaea group</taxon>
        <taxon>Halobacteria</taxon>
        <taxon>Halobacteriales</taxon>
        <taxon>Haloarculaceae</taxon>
        <taxon>Haloarcula</taxon>
    </lineage>
</organism>
<evidence type="ECO:0000313" key="1">
    <source>
        <dbReference type="EMBL" id="MDS0260950.1"/>
    </source>
</evidence>
<sequence length="47" mass="5203">MGYTMHEPVGGEFDQVVQRTSEALDSMATAVRDRFGRLLSTVGNESR</sequence>
<reference evidence="1 2" key="1">
    <citation type="submission" date="2022-06" db="EMBL/GenBank/DDBJ databases">
        <title>Haloarcula sp. a new haloarchaeum isolate from saline soil.</title>
        <authorList>
            <person name="Strakova D."/>
            <person name="Galisteo C."/>
            <person name="Sanchez-Porro C."/>
            <person name="Ventosa A."/>
        </authorList>
    </citation>
    <scope>NUCLEOTIDE SEQUENCE [LARGE SCALE GENOMIC DNA]</scope>
    <source>
        <strain evidence="1 2">S1CR25-12</strain>
    </source>
</reference>
<gene>
    <name evidence="1" type="ORF">NDI56_16230</name>
</gene>
<accession>A0ABU2FGI2</accession>
<evidence type="ECO:0000313" key="2">
    <source>
        <dbReference type="Proteomes" id="UP001259659"/>
    </source>
</evidence>
<name>A0ABU2FGI2_9EURY</name>
<dbReference type="RefSeq" id="WP_310920728.1">
    <property type="nucleotide sequence ID" value="NZ_JAMQON010000005.1"/>
</dbReference>
<dbReference type="EMBL" id="JAMQON010000005">
    <property type="protein sequence ID" value="MDS0260950.1"/>
    <property type="molecule type" value="Genomic_DNA"/>
</dbReference>
<protein>
    <submittedName>
        <fullName evidence="1">Uncharacterized protein</fullName>
    </submittedName>
</protein>
<keyword evidence="2" id="KW-1185">Reference proteome</keyword>